<name>A0A4Y2EKE3_ARAVE</name>
<dbReference type="EMBL" id="BGPR01000619">
    <property type="protein sequence ID" value="GBM28779.1"/>
    <property type="molecule type" value="Genomic_DNA"/>
</dbReference>
<dbReference type="PANTHER" id="PTHR46599">
    <property type="entry name" value="PIGGYBAC TRANSPOSABLE ELEMENT-DERIVED PROTEIN 4"/>
    <property type="match status" value="1"/>
</dbReference>
<organism evidence="2 3">
    <name type="scientific">Araneus ventricosus</name>
    <name type="common">Orbweaver spider</name>
    <name type="synonym">Epeira ventricosa</name>
    <dbReference type="NCBI Taxonomy" id="182803"/>
    <lineage>
        <taxon>Eukaryota</taxon>
        <taxon>Metazoa</taxon>
        <taxon>Ecdysozoa</taxon>
        <taxon>Arthropoda</taxon>
        <taxon>Chelicerata</taxon>
        <taxon>Arachnida</taxon>
        <taxon>Araneae</taxon>
        <taxon>Araneomorphae</taxon>
        <taxon>Entelegynae</taxon>
        <taxon>Araneoidea</taxon>
        <taxon>Araneidae</taxon>
        <taxon>Araneus</taxon>
    </lineage>
</organism>
<comment type="caution">
    <text evidence="2">The sequence shown here is derived from an EMBL/GenBank/DDBJ whole genome shotgun (WGS) entry which is preliminary data.</text>
</comment>
<protein>
    <recommendedName>
        <fullName evidence="1">PiggyBac transposable element-derived protein domain-containing protein</fullName>
    </recommendedName>
</protein>
<proteinExistence type="predicted"/>
<gene>
    <name evidence="2" type="ORF">AVEN_177992_1</name>
</gene>
<feature type="domain" description="PiggyBac transposable element-derived protein" evidence="1">
    <location>
        <begin position="9"/>
        <end position="173"/>
    </location>
</feature>
<evidence type="ECO:0000313" key="2">
    <source>
        <dbReference type="EMBL" id="GBM28779.1"/>
    </source>
</evidence>
<evidence type="ECO:0000313" key="3">
    <source>
        <dbReference type="Proteomes" id="UP000499080"/>
    </source>
</evidence>
<sequence>MLFHILEDKSRSETESLPENIVMRLLSPYLNTGRNVTADNYFSSLSLAKRLKTKNTSFVGTVRRHRKEIPNEVRKSKTQLYETVLLKSQETTLTVYQAKRNKNVLLLSTLHPNVNVDSQTKKKLPETVEFYNKTKCGVDIVDQMTCKYSVRAASRRWPVHVFYNVLDLAGTNVYVIYQELNGKKITRPNFLFQLA</sequence>
<dbReference type="InterPro" id="IPR029526">
    <property type="entry name" value="PGBD"/>
</dbReference>
<dbReference type="Pfam" id="PF13843">
    <property type="entry name" value="DDE_Tnp_1_7"/>
    <property type="match status" value="1"/>
</dbReference>
<reference evidence="2 3" key="1">
    <citation type="journal article" date="2019" name="Sci. Rep.">
        <title>Orb-weaving spider Araneus ventricosus genome elucidates the spidroin gene catalogue.</title>
        <authorList>
            <person name="Kono N."/>
            <person name="Nakamura H."/>
            <person name="Ohtoshi R."/>
            <person name="Moran D.A.P."/>
            <person name="Shinohara A."/>
            <person name="Yoshida Y."/>
            <person name="Fujiwara M."/>
            <person name="Mori M."/>
            <person name="Tomita M."/>
            <person name="Arakawa K."/>
        </authorList>
    </citation>
    <scope>NUCLEOTIDE SEQUENCE [LARGE SCALE GENOMIC DNA]</scope>
</reference>
<dbReference type="AlphaFoldDB" id="A0A4Y2EKE3"/>
<dbReference type="OrthoDB" id="6436655at2759"/>
<dbReference type="PANTHER" id="PTHR46599:SF6">
    <property type="entry name" value="DUAL SPECIFICITY PHOSPHATASE 26"/>
    <property type="match status" value="1"/>
</dbReference>
<evidence type="ECO:0000259" key="1">
    <source>
        <dbReference type="Pfam" id="PF13843"/>
    </source>
</evidence>
<dbReference type="Proteomes" id="UP000499080">
    <property type="component" value="Unassembled WGS sequence"/>
</dbReference>
<keyword evidence="3" id="KW-1185">Reference proteome</keyword>
<accession>A0A4Y2EKE3</accession>